<accession>A0AAV2ZCU9</accession>
<evidence type="ECO:0000256" key="5">
    <source>
        <dbReference type="ARBA" id="ARBA00023306"/>
    </source>
</evidence>
<feature type="region of interest" description="Disordered" evidence="7">
    <location>
        <begin position="505"/>
        <end position="525"/>
    </location>
</feature>
<gene>
    <name evidence="9" type="ORF">N0F65_003884</name>
</gene>
<evidence type="ECO:0000256" key="2">
    <source>
        <dbReference type="ARBA" id="ARBA00009252"/>
    </source>
</evidence>
<dbReference type="Gene3D" id="1.25.10.10">
    <property type="entry name" value="Leucine-rich Repeat Variant"/>
    <property type="match status" value="1"/>
</dbReference>
<evidence type="ECO:0000313" key="10">
    <source>
        <dbReference type="Proteomes" id="UP001146120"/>
    </source>
</evidence>
<evidence type="ECO:0000256" key="6">
    <source>
        <dbReference type="RuleBase" id="RU364107"/>
    </source>
</evidence>
<dbReference type="GO" id="GO:0010468">
    <property type="term" value="P:regulation of gene expression"/>
    <property type="evidence" value="ECO:0007669"/>
    <property type="project" value="InterPro"/>
</dbReference>
<feature type="domain" description="Sister chromatid cohesion C-terminal" evidence="8">
    <location>
        <begin position="1398"/>
        <end position="1587"/>
    </location>
</feature>
<dbReference type="GO" id="GO:0061775">
    <property type="term" value="F:cohesin loader activity"/>
    <property type="evidence" value="ECO:0007669"/>
    <property type="project" value="InterPro"/>
</dbReference>
<dbReference type="Pfam" id="PF12765">
    <property type="entry name" value="Cohesin_HEAT"/>
    <property type="match status" value="1"/>
</dbReference>
<dbReference type="InterPro" id="IPR011989">
    <property type="entry name" value="ARM-like"/>
</dbReference>
<dbReference type="GO" id="GO:0090694">
    <property type="term" value="C:Scc2-Scc4 cohesin loading complex"/>
    <property type="evidence" value="ECO:0007669"/>
    <property type="project" value="TreeGrafter"/>
</dbReference>
<feature type="region of interest" description="Disordered" evidence="7">
    <location>
        <begin position="1747"/>
        <end position="1778"/>
    </location>
</feature>
<evidence type="ECO:0000256" key="7">
    <source>
        <dbReference type="SAM" id="MobiDB-lite"/>
    </source>
</evidence>
<feature type="region of interest" description="Disordered" evidence="7">
    <location>
        <begin position="1680"/>
        <end position="1699"/>
    </location>
</feature>
<dbReference type="GO" id="GO:0034087">
    <property type="term" value="P:establishment of mitotic sister chromatid cohesion"/>
    <property type="evidence" value="ECO:0007669"/>
    <property type="project" value="TreeGrafter"/>
</dbReference>
<name>A0AAV2ZCU9_9STRA</name>
<dbReference type="GO" id="GO:1990414">
    <property type="term" value="P:replication-born double-strand break repair via sister chromatid exchange"/>
    <property type="evidence" value="ECO:0007669"/>
    <property type="project" value="TreeGrafter"/>
</dbReference>
<dbReference type="Proteomes" id="UP001146120">
    <property type="component" value="Unassembled WGS sequence"/>
</dbReference>
<evidence type="ECO:0000256" key="4">
    <source>
        <dbReference type="ARBA" id="ARBA00023242"/>
    </source>
</evidence>
<comment type="similarity">
    <text evidence="2 6">Belongs to the SCC2/Nipped-B family.</text>
</comment>
<evidence type="ECO:0000256" key="3">
    <source>
        <dbReference type="ARBA" id="ARBA00022737"/>
    </source>
</evidence>
<evidence type="ECO:0000313" key="9">
    <source>
        <dbReference type="EMBL" id="DBA03164.1"/>
    </source>
</evidence>
<evidence type="ECO:0000259" key="8">
    <source>
        <dbReference type="Pfam" id="PF12830"/>
    </source>
</evidence>
<feature type="region of interest" description="Disordered" evidence="7">
    <location>
        <begin position="936"/>
        <end position="988"/>
    </location>
</feature>
<feature type="compositionally biased region" description="Acidic residues" evidence="7">
    <location>
        <begin position="1767"/>
        <end position="1778"/>
    </location>
</feature>
<dbReference type="InterPro" id="IPR026003">
    <property type="entry name" value="Cohesin_HEAT"/>
</dbReference>
<dbReference type="PANTHER" id="PTHR21704">
    <property type="entry name" value="NIPPED-B-LIKE PROTEIN DELANGIN SCC2-RELATED"/>
    <property type="match status" value="1"/>
</dbReference>
<dbReference type="EMBL" id="DAKRPA010000022">
    <property type="protein sequence ID" value="DBA03164.1"/>
    <property type="molecule type" value="Genomic_DNA"/>
</dbReference>
<dbReference type="InterPro" id="IPR024986">
    <property type="entry name" value="Nipped-B_C"/>
</dbReference>
<feature type="compositionally biased region" description="Polar residues" evidence="7">
    <location>
        <begin position="339"/>
        <end position="349"/>
    </location>
</feature>
<comment type="subcellular location">
    <subcellularLocation>
        <location evidence="1 6">Nucleus</location>
    </subcellularLocation>
</comment>
<feature type="region of interest" description="Disordered" evidence="7">
    <location>
        <begin position="339"/>
        <end position="365"/>
    </location>
</feature>
<dbReference type="GO" id="GO:0003682">
    <property type="term" value="F:chromatin binding"/>
    <property type="evidence" value="ECO:0007669"/>
    <property type="project" value="TreeGrafter"/>
</dbReference>
<reference evidence="9" key="1">
    <citation type="submission" date="2022-11" db="EMBL/GenBank/DDBJ databases">
        <authorList>
            <person name="Morgan W.R."/>
            <person name="Tartar A."/>
        </authorList>
    </citation>
    <scope>NUCLEOTIDE SEQUENCE</scope>
    <source>
        <strain evidence="9">ARSEF 373</strain>
    </source>
</reference>
<organism evidence="9 10">
    <name type="scientific">Lagenidium giganteum</name>
    <dbReference type="NCBI Taxonomy" id="4803"/>
    <lineage>
        <taxon>Eukaryota</taxon>
        <taxon>Sar</taxon>
        <taxon>Stramenopiles</taxon>
        <taxon>Oomycota</taxon>
        <taxon>Peronosporomycetes</taxon>
        <taxon>Pythiales</taxon>
        <taxon>Pythiaceae</taxon>
    </lineage>
</organism>
<evidence type="ECO:0000256" key="1">
    <source>
        <dbReference type="ARBA" id="ARBA00004123"/>
    </source>
</evidence>
<keyword evidence="10" id="KW-1185">Reference proteome</keyword>
<comment type="caution">
    <text evidence="9">The sequence shown here is derived from an EMBL/GenBank/DDBJ whole genome shotgun (WGS) entry which is preliminary data.</text>
</comment>
<keyword evidence="4 6" id="KW-0539">Nucleus</keyword>
<dbReference type="GO" id="GO:0140588">
    <property type="term" value="P:chromatin looping"/>
    <property type="evidence" value="ECO:0007669"/>
    <property type="project" value="InterPro"/>
</dbReference>
<feature type="region of interest" description="Disordered" evidence="7">
    <location>
        <begin position="114"/>
        <end position="140"/>
    </location>
</feature>
<dbReference type="SUPFAM" id="SSF48371">
    <property type="entry name" value="ARM repeat"/>
    <property type="match status" value="1"/>
</dbReference>
<proteinExistence type="inferred from homology"/>
<protein>
    <recommendedName>
        <fullName evidence="6">Sister chromatid cohesion protein</fullName>
    </recommendedName>
</protein>
<dbReference type="GO" id="GO:0071169">
    <property type="term" value="P:establishment of protein localization to chromatin"/>
    <property type="evidence" value="ECO:0007669"/>
    <property type="project" value="TreeGrafter"/>
</dbReference>
<dbReference type="CDD" id="cd23958">
    <property type="entry name" value="SCC2"/>
    <property type="match status" value="1"/>
</dbReference>
<dbReference type="PANTHER" id="PTHR21704:SF18">
    <property type="entry name" value="NIPPED-B-LIKE PROTEIN"/>
    <property type="match status" value="1"/>
</dbReference>
<sequence length="1778" mass="198242">MRGAMYMFPLHVEEADAEEAEKVHPVPVHALAVPSTAVDPNVIAAAIRNAPTDVVSSRSNKPMEAQVVAQLPLWAQAIVYTGCFAGAGAATNRVVLRSLTSLYYITASDAPQIKAPKRPAPAAMDGEDTPSKRTRSFRKDHLRVMAQEEDGDSTPGSQDTEDECPPRALFTQEERVAENVEKYSDLVGGIVDRLAQRMQSAAFQREEGLDLVTASECKPIMQLLKTMEKADLIRKLDPELLLNLQEMLDRQVQLGQNIDVLGTMSLNNGDEEWRASGIDQRLVARLQCTLDVGICMMVIMATQDIDRRLLAEESMDNCIQLLHHVMTRLVLPTIDASVSSTPMSQDTQVSSPRTPTSTRGRSRASLSASFNVKANKNVRKAMDRIIPVVSDFMDHLAKLVLAVKLADRWVLSFSSTMVGLFALEHSSYSASLQRSGLNVLRSVFIRHPSHRLLVLEETMGVMLKLPTSKRSLRTVKLSHSDKCVQMITTLVVALIQSSVSAHEQPFNDSSAPSGALTAEGAENSNKRTHAPLEEAHESAKLFVKALIKECLKKNEEKDNRVILENFVEDLLVLFVRPEYSGAEVLLEVLSSSLASILNANLTKDAKKLESQYSLTALNQVGKICASIKLYQVSVARDLVDEDSDAKLVIGDHAKFLTELGLKQESKVLDEEDPESRLLVFKHIVIVHMRKNVRTDMTHCDAKRLLLSRFIAHSVANESTSQMESALWKSFWDVGTDTTFKATLPTNELALRLNAHVTVSREFCRAFDRLLAHMMALLSRGIPSFRARVMKALSAIVDIDPMLMAEVSVRTAVNQCFLDEATSVRQAAVDLVGKYVTLQPVLFDRYFEMLAERLHDKGISVRKSVCKIFRCFLSLPPTDSEKDGCSDDDLRRKSACMRSLVERIGQVTEEDIIKNYIIETFQEVWFGSDVSSMNMSSFSFPDEGSDNAPPGWSAVEPGDSTPQAMRSPKDMRSPKGMRSPNGSGKKMEYISPDGKVCRSLEEAWSVYRTPSVTPSSVVRSKRSKMDDTPQLVITVIEVISKTKNMEWLVALLKKLLNYEYSKSDKPARNGKAKDRSDDIGVARARAEKIVSCLIECLLQLEEGSKLKGVTIEDREDQLLSCVKALSAFCEASPLLLSSHLETLMVYLKGDEKLNKANESKLQHQVVTMVNNILSKSERIPDRIVKSLETDLKTLIFRAPPSVVGPSVRCLATLVTNAKRPPDLLFKLLEMFFGYLVKFQDSESLADITPDVNSSLQRALFAAGQIIGAIEMDECEVPVSKLPKLKQGEIVNSLFSMFATYLKKPGNVSCSAKAVQALGFLYMSRPRMLLRAQQDTLMDTMLTSASSEINYQCLVSIKSLLKHEESRLEQGHARQKMDQKKTKKEQVQGDQEADAALIGGVMQAQLKNILALALSKQLQIRAEAVACINILLTQGLVSPLHCVPNLVALETDQVMSVRDMAHAQLIALHEKFPTLINNPAIQGIFLSHSFQIKVFNECSVFAEDKDKKKYCLFGRLYTNCIRSGRNPRNMFLKSLVNQFSDRGSILSGSNVKTKPMKTIDYLCYLTELLSALPYDVEDEPLYIIYLINRYVSLKLGRTMDELKESFGAMGVSQDILESEEDLDILNYKILKDRDTSVKVASAEVKQQQQQCCIAFAISLLIRLKFFLKNLYLLDNEKCQTYQPTNSSKATDQPALLSDRPVPLKLPTPNEMAATDSLEQNWKLFLVVWKAARADQQHLDFDAQEDALAKAKKKKGRRRKSLPARQSSANDEEEEFVEGFN</sequence>
<dbReference type="Pfam" id="PF12830">
    <property type="entry name" value="Nipped-B_C"/>
    <property type="match status" value="1"/>
</dbReference>
<keyword evidence="5 6" id="KW-0131">Cell cycle</keyword>
<feature type="compositionally biased region" description="Low complexity" evidence="7">
    <location>
        <begin position="350"/>
        <end position="359"/>
    </location>
</feature>
<reference evidence="9" key="2">
    <citation type="journal article" date="2023" name="Microbiol Resour">
        <title>Decontamination and Annotation of the Draft Genome Sequence of the Oomycete Lagenidium giganteum ARSEF 373.</title>
        <authorList>
            <person name="Morgan W.R."/>
            <person name="Tartar A."/>
        </authorList>
    </citation>
    <scope>NUCLEOTIDE SEQUENCE</scope>
    <source>
        <strain evidence="9">ARSEF 373</strain>
    </source>
</reference>
<keyword evidence="3 6" id="KW-0677">Repeat</keyword>
<dbReference type="InterPro" id="IPR016024">
    <property type="entry name" value="ARM-type_fold"/>
</dbReference>
<dbReference type="InterPro" id="IPR033031">
    <property type="entry name" value="Scc2/Nipped-B"/>
</dbReference>
<feature type="compositionally biased region" description="Basic residues" evidence="7">
    <location>
        <begin position="1747"/>
        <end position="1759"/>
    </location>
</feature>